<reference evidence="1" key="1">
    <citation type="journal article" date="2010" name="J. Bacteriol.">
        <title>Characterization of the replication, transfer, and plasmid/lytic phage cycle of the Streptomyces plasmid-phage pZL12.</title>
        <authorList>
            <person name="Zhong L."/>
            <person name="Cheng Q."/>
            <person name="Tian X."/>
            <person name="Zhao L."/>
            <person name="Qin Z."/>
        </authorList>
    </citation>
    <scope>NUCLEOTIDE SEQUENCE</scope>
    <source>
        <strain evidence="1">W9</strain>
        <plasmid evidence="1">pCQ3</plasmid>
    </source>
</reference>
<organism evidence="1">
    <name type="scientific">Streptomyces sp. W9</name>
    <dbReference type="NCBI Taxonomy" id="682410"/>
    <lineage>
        <taxon>Bacteria</taxon>
        <taxon>Bacillati</taxon>
        <taxon>Actinomycetota</taxon>
        <taxon>Actinomycetes</taxon>
        <taxon>Kitasatosporales</taxon>
        <taxon>Streptomycetaceae</taxon>
        <taxon>Streptomyces</taxon>
    </lineage>
</organism>
<proteinExistence type="predicted"/>
<geneLocation type="plasmid" evidence="1">
    <name>pCQ3</name>
</geneLocation>
<accession>D0UZA6</accession>
<dbReference type="Gene3D" id="3.90.70.10">
    <property type="entry name" value="Cysteine proteinases"/>
    <property type="match status" value="1"/>
</dbReference>
<dbReference type="AlphaFoldDB" id="D0UZA6"/>
<dbReference type="SUPFAM" id="SSF54001">
    <property type="entry name" value="Cysteine proteinases"/>
    <property type="match status" value="1"/>
</dbReference>
<name>D0UZA6_9ACTN</name>
<sequence>MVRRPPAHGRGEIQEHGRVPDTTIRQYEVAGHLGRHQVLDPRSLAYRRRYDGQPLRATAWEPRVPVLDQRNLHAQGVRTSVHGHAEDVDALASCTGQAAVAALSVLLTPERAIQAGLDTRDPAACQEFAIGLYSQATHLDQWHDYAWPSQDTGSSGLGVAKAMRARGLIDQYGHATTAEELCVLLQTGPVLLGTPWHAAMSEPDADGFIDADPDWQDSPVEGGHEVCVTALEAVATDGDQLMPEHTILRIRNSWGRGWGDHGDGRLRLSTYLKLRPEIDLVQPRLDTRTRP</sequence>
<dbReference type="EMBL" id="GQ983381">
    <property type="protein sequence ID" value="ACX85558.1"/>
    <property type="molecule type" value="Genomic_DNA"/>
</dbReference>
<keyword evidence="1" id="KW-0614">Plasmid</keyword>
<dbReference type="InterPro" id="IPR038765">
    <property type="entry name" value="Papain-like_cys_pep_sf"/>
</dbReference>
<gene>
    <name evidence="1" type="ORF">pCQ3.57</name>
</gene>
<evidence type="ECO:0000313" key="1">
    <source>
        <dbReference type="EMBL" id="ACX85558.1"/>
    </source>
</evidence>
<protein>
    <submittedName>
        <fullName evidence="1">PCQ3_57</fullName>
    </submittedName>
</protein>